<organism evidence="1 2">
    <name type="scientific">Rosa chinensis</name>
    <name type="common">China rose</name>
    <dbReference type="NCBI Taxonomy" id="74649"/>
    <lineage>
        <taxon>Eukaryota</taxon>
        <taxon>Viridiplantae</taxon>
        <taxon>Streptophyta</taxon>
        <taxon>Embryophyta</taxon>
        <taxon>Tracheophyta</taxon>
        <taxon>Spermatophyta</taxon>
        <taxon>Magnoliopsida</taxon>
        <taxon>eudicotyledons</taxon>
        <taxon>Gunneridae</taxon>
        <taxon>Pentapetalae</taxon>
        <taxon>rosids</taxon>
        <taxon>fabids</taxon>
        <taxon>Rosales</taxon>
        <taxon>Rosaceae</taxon>
        <taxon>Rosoideae</taxon>
        <taxon>Rosoideae incertae sedis</taxon>
        <taxon>Rosa</taxon>
    </lineage>
</organism>
<gene>
    <name evidence="1" type="ORF">RchiOBHm_Chr2g0157871</name>
</gene>
<keyword evidence="2" id="KW-1185">Reference proteome</keyword>
<accession>A0A2P6S1U8</accession>
<comment type="caution">
    <text evidence="1">The sequence shown here is derived from an EMBL/GenBank/DDBJ whole genome shotgun (WGS) entry which is preliminary data.</text>
</comment>
<dbReference type="EMBL" id="PDCK01000040">
    <property type="protein sequence ID" value="PRQ52659.1"/>
    <property type="molecule type" value="Genomic_DNA"/>
</dbReference>
<sequence>MLISNDRVQENRLTLCVRVQNHYALKTKYVNFEKSESRAYVSLKGNPVRDYQKLSSLQESSSHIFTNLQLTNEP</sequence>
<dbReference type="Proteomes" id="UP000238479">
    <property type="component" value="Chromosome 2"/>
</dbReference>
<name>A0A2P6S1U8_ROSCH</name>
<proteinExistence type="predicted"/>
<dbReference type="AlphaFoldDB" id="A0A2P6S1U8"/>
<dbReference type="Gramene" id="PRQ52659">
    <property type="protein sequence ID" value="PRQ52659"/>
    <property type="gene ID" value="RchiOBHm_Chr2g0157871"/>
</dbReference>
<evidence type="ECO:0000313" key="1">
    <source>
        <dbReference type="EMBL" id="PRQ52659.1"/>
    </source>
</evidence>
<evidence type="ECO:0000313" key="2">
    <source>
        <dbReference type="Proteomes" id="UP000238479"/>
    </source>
</evidence>
<protein>
    <submittedName>
        <fullName evidence="1">Uncharacterized protein</fullName>
    </submittedName>
</protein>
<reference evidence="1 2" key="1">
    <citation type="journal article" date="2018" name="Nat. Genet.">
        <title>The Rosa genome provides new insights in the design of modern roses.</title>
        <authorList>
            <person name="Bendahmane M."/>
        </authorList>
    </citation>
    <scope>NUCLEOTIDE SEQUENCE [LARGE SCALE GENOMIC DNA]</scope>
    <source>
        <strain evidence="2">cv. Old Blush</strain>
    </source>
</reference>